<keyword evidence="6 7" id="KW-0520">NAD</keyword>
<evidence type="ECO:0000256" key="8">
    <source>
        <dbReference type="PIRSR" id="PIRSR000232-1"/>
    </source>
</evidence>
<evidence type="ECO:0000256" key="1">
    <source>
        <dbReference type="ARBA" id="ARBA00007118"/>
    </source>
</evidence>
<dbReference type="RefSeq" id="WP_053417992.1">
    <property type="nucleotide sequence ID" value="NZ_JBCMHV010000009.1"/>
</dbReference>
<feature type="binding site" description="in other chain" evidence="8">
    <location>
        <begin position="15"/>
        <end position="17"/>
    </location>
    <ligand>
        <name>FMN</name>
        <dbReference type="ChEBI" id="CHEBI:58210"/>
        <note>ligand shared between dimeric partners</note>
    </ligand>
</feature>
<dbReference type="Gene3D" id="3.40.109.10">
    <property type="entry name" value="NADH Oxidase"/>
    <property type="match status" value="1"/>
</dbReference>
<gene>
    <name evidence="10" type="ORF">AMD00_16000</name>
</gene>
<comment type="similarity">
    <text evidence="1 7">Belongs to the nitroreductase family.</text>
</comment>
<dbReference type="OrthoDB" id="9804207at2"/>
<evidence type="ECO:0000256" key="6">
    <source>
        <dbReference type="ARBA" id="ARBA00023027"/>
    </source>
</evidence>
<dbReference type="Proteomes" id="UP000036867">
    <property type="component" value="Unassembled WGS sequence"/>
</dbReference>
<comment type="caution">
    <text evidence="10">The sequence shown here is derived from an EMBL/GenBank/DDBJ whole genome shotgun (WGS) entry which is preliminary data.</text>
</comment>
<dbReference type="InterPro" id="IPR000415">
    <property type="entry name" value="Nitroreductase-like"/>
</dbReference>
<feature type="binding site" description="in other chain" evidence="8">
    <location>
        <begin position="137"/>
        <end position="139"/>
    </location>
    <ligand>
        <name>FMN</name>
        <dbReference type="ChEBI" id="CHEBI:58210"/>
        <note>ligand shared between dimeric partners</note>
    </ligand>
</feature>
<dbReference type="InterPro" id="IPR052530">
    <property type="entry name" value="NAD(P)H_nitroreductase"/>
</dbReference>
<proteinExistence type="inferred from homology"/>
<keyword evidence="2 7" id="KW-0285">Flavoprotein</keyword>
<organism evidence="10 11">
    <name type="scientific">Viridibacillus arvi</name>
    <dbReference type="NCBI Taxonomy" id="263475"/>
    <lineage>
        <taxon>Bacteria</taxon>
        <taxon>Bacillati</taxon>
        <taxon>Bacillota</taxon>
        <taxon>Bacilli</taxon>
        <taxon>Bacillales</taxon>
        <taxon>Caryophanaceae</taxon>
        <taxon>Viridibacillus</taxon>
    </lineage>
</organism>
<dbReference type="GO" id="GO:0016491">
    <property type="term" value="F:oxidoreductase activity"/>
    <property type="evidence" value="ECO:0007669"/>
    <property type="project" value="UniProtKB-UniRule"/>
</dbReference>
<evidence type="ECO:0000256" key="4">
    <source>
        <dbReference type="ARBA" id="ARBA00022857"/>
    </source>
</evidence>
<evidence type="ECO:0000259" key="9">
    <source>
        <dbReference type="Pfam" id="PF00881"/>
    </source>
</evidence>
<evidence type="ECO:0000256" key="3">
    <source>
        <dbReference type="ARBA" id="ARBA00022643"/>
    </source>
</evidence>
<feature type="domain" description="Nitroreductase" evidence="9">
    <location>
        <begin position="12"/>
        <end position="168"/>
    </location>
</feature>
<keyword evidence="4 7" id="KW-0521">NADP</keyword>
<accession>A0A0M0LFE8</accession>
<reference evidence="11" key="1">
    <citation type="submission" date="2015-08" db="EMBL/GenBank/DDBJ databases">
        <title>Fjat-10028 dsm 16317.</title>
        <authorList>
            <person name="Liu B."/>
            <person name="Wang J."/>
            <person name="Zhu Y."/>
            <person name="Liu G."/>
            <person name="Chen Q."/>
            <person name="Chen Z."/>
            <person name="Lan J."/>
            <person name="Che J."/>
            <person name="Ge C."/>
            <person name="Shi H."/>
            <person name="Pan Z."/>
            <person name="Liu X."/>
        </authorList>
    </citation>
    <scope>NUCLEOTIDE SEQUENCE [LARGE SCALE GENOMIC DNA]</scope>
    <source>
        <strain evidence="11">DSM 16317</strain>
    </source>
</reference>
<keyword evidence="5 7" id="KW-0560">Oxidoreductase</keyword>
<dbReference type="PATRIC" id="fig|263475.3.peg.4479"/>
<dbReference type="STRING" id="263475.AMD00_16000"/>
<dbReference type="InterPro" id="IPR026021">
    <property type="entry name" value="YdjA-like"/>
</dbReference>
<dbReference type="InterPro" id="IPR029479">
    <property type="entry name" value="Nitroreductase"/>
</dbReference>
<dbReference type="AlphaFoldDB" id="A0A0M0LFE8"/>
<name>A0A0M0LFE8_9BACL</name>
<dbReference type="PIRSF" id="PIRSF000232">
    <property type="entry name" value="YdjA"/>
    <property type="match status" value="1"/>
</dbReference>
<evidence type="ECO:0000313" key="11">
    <source>
        <dbReference type="Proteomes" id="UP000036867"/>
    </source>
</evidence>
<evidence type="ECO:0000256" key="5">
    <source>
        <dbReference type="ARBA" id="ARBA00023002"/>
    </source>
</evidence>
<evidence type="ECO:0000313" key="10">
    <source>
        <dbReference type="EMBL" id="KOO49820.1"/>
    </source>
</evidence>
<protein>
    <recommendedName>
        <fullName evidence="7">Putative NAD(P)H nitroreductase</fullName>
        <ecNumber evidence="7">1.-.-.-</ecNumber>
    </recommendedName>
</protein>
<dbReference type="SUPFAM" id="SSF55469">
    <property type="entry name" value="FMN-dependent nitroreductase-like"/>
    <property type="match status" value="1"/>
</dbReference>
<comment type="cofactor">
    <cofactor evidence="8">
        <name>FMN</name>
        <dbReference type="ChEBI" id="CHEBI:58210"/>
    </cofactor>
    <text evidence="8">Binds 1 FMN per subunit.</text>
</comment>
<keyword evidence="11" id="KW-1185">Reference proteome</keyword>
<dbReference type="EC" id="1.-.-.-" evidence="7"/>
<feature type="binding site" evidence="8">
    <location>
        <position position="44"/>
    </location>
    <ligand>
        <name>FMN</name>
        <dbReference type="ChEBI" id="CHEBI:58210"/>
        <note>ligand shared between dimeric partners</note>
    </ligand>
</feature>
<evidence type="ECO:0000256" key="7">
    <source>
        <dbReference type="PIRNR" id="PIRNR000232"/>
    </source>
</evidence>
<dbReference type="CDD" id="cd02135">
    <property type="entry name" value="YdjA-like"/>
    <property type="match status" value="1"/>
</dbReference>
<dbReference type="PANTHER" id="PTHR43821">
    <property type="entry name" value="NAD(P)H NITROREDUCTASE YDJA-RELATED"/>
    <property type="match status" value="1"/>
</dbReference>
<dbReference type="PANTHER" id="PTHR43821:SF1">
    <property type="entry name" value="NAD(P)H NITROREDUCTASE YDJA-RELATED"/>
    <property type="match status" value="1"/>
</dbReference>
<dbReference type="GeneID" id="301137598"/>
<keyword evidence="3 7" id="KW-0288">FMN</keyword>
<dbReference type="EMBL" id="LILB01000005">
    <property type="protein sequence ID" value="KOO49820.1"/>
    <property type="molecule type" value="Genomic_DNA"/>
</dbReference>
<evidence type="ECO:0000256" key="2">
    <source>
        <dbReference type="ARBA" id="ARBA00022630"/>
    </source>
</evidence>
<sequence length="190" mass="21773">MKEQSLTVIEAITQRRSIKMFNGQPIDREDLMSIIDDAVWAPNHGNRQPWRLVVACGPELEPLKDLIREFAVPNWKELSEDELQSKMSKFSLPGAYVFVVIPEDARQKERLEDFAAASSFIQNMQLLAWDKGIGACWKTPAWLDNPKFREPMGVKTGERIISMLQFGYYDLVPKEKPRKSASEIVTIFGE</sequence>
<dbReference type="Pfam" id="PF00881">
    <property type="entry name" value="Nitroreductase"/>
    <property type="match status" value="1"/>
</dbReference>